<evidence type="ECO:0000313" key="2">
    <source>
        <dbReference type="EMBL" id="MBB4249022.1"/>
    </source>
</evidence>
<evidence type="ECO:0000313" key="3">
    <source>
        <dbReference type="Proteomes" id="UP000587070"/>
    </source>
</evidence>
<dbReference type="RefSeq" id="WP_184415275.1">
    <property type="nucleotide sequence ID" value="NZ_JACIGE010000016.1"/>
</dbReference>
<protein>
    <recommendedName>
        <fullName evidence="1">Ice-binding protein C-terminal domain-containing protein</fullName>
    </recommendedName>
</protein>
<feature type="domain" description="Ice-binding protein C-terminal" evidence="1">
    <location>
        <begin position="224"/>
        <end position="246"/>
    </location>
</feature>
<organism evidence="2 3">
    <name type="scientific">Rhodocyclus tenuis</name>
    <name type="common">Rhodospirillum tenue</name>
    <dbReference type="NCBI Taxonomy" id="1066"/>
    <lineage>
        <taxon>Bacteria</taxon>
        <taxon>Pseudomonadati</taxon>
        <taxon>Pseudomonadota</taxon>
        <taxon>Betaproteobacteria</taxon>
        <taxon>Rhodocyclales</taxon>
        <taxon>Rhodocyclaceae</taxon>
        <taxon>Rhodocyclus</taxon>
    </lineage>
</organism>
<dbReference type="NCBIfam" id="TIGR02595">
    <property type="entry name" value="PEP_CTERM"/>
    <property type="match status" value="1"/>
</dbReference>
<reference evidence="2 3" key="1">
    <citation type="submission" date="2020-08" db="EMBL/GenBank/DDBJ databases">
        <title>Genome sequencing of Purple Non-Sulfur Bacteria from various extreme environments.</title>
        <authorList>
            <person name="Mayer M."/>
        </authorList>
    </citation>
    <scope>NUCLEOTIDE SEQUENCE [LARGE SCALE GENOMIC DNA]</scope>
    <source>
        <strain evidence="2 3">2761</strain>
    </source>
</reference>
<gene>
    <name evidence="2" type="ORF">GGD90_003424</name>
</gene>
<proteinExistence type="predicted"/>
<comment type="caution">
    <text evidence="2">The sequence shown here is derived from an EMBL/GenBank/DDBJ whole genome shotgun (WGS) entry which is preliminary data.</text>
</comment>
<dbReference type="InterPro" id="IPR013424">
    <property type="entry name" value="Ice-binding_C"/>
</dbReference>
<dbReference type="Proteomes" id="UP000587070">
    <property type="component" value="Unassembled WGS sequence"/>
</dbReference>
<evidence type="ECO:0000259" key="1">
    <source>
        <dbReference type="Pfam" id="PF07589"/>
    </source>
</evidence>
<sequence length="248" mass="25406">MSLAFCCVADQEGQPVGALDVCFPSRDEGAITMLKKKVINAIAASLMLASAGGASAAVISIDFEGVGSQAAILNFYNGGSDSQGNSGTNYGIQFGTNALALKESDPVANFALPPSSETAMFFLTGSAILNYAPGFDTGFSFYYSTVGYSGSVQVYDDLNGMGNLLGNIELAALGNGPSPANPFSNWAIGSLAFAGTAKSINFGGTVNQVGYDNITFGSTDPNKVPEPASLALMGLAMAGLIGVRRRRS</sequence>
<accession>A0A840GKR4</accession>
<name>A0A840GKR4_RHOTE</name>
<dbReference type="EMBL" id="JACIGE010000016">
    <property type="protein sequence ID" value="MBB4249022.1"/>
    <property type="molecule type" value="Genomic_DNA"/>
</dbReference>
<keyword evidence="3" id="KW-1185">Reference proteome</keyword>
<dbReference type="Pfam" id="PF07589">
    <property type="entry name" value="PEP-CTERM"/>
    <property type="match status" value="1"/>
</dbReference>
<dbReference type="AlphaFoldDB" id="A0A840GKR4"/>